<dbReference type="InterPro" id="IPR012259">
    <property type="entry name" value="DHFR"/>
</dbReference>
<dbReference type="CDD" id="cd00209">
    <property type="entry name" value="DHFR"/>
    <property type="match status" value="1"/>
</dbReference>
<dbReference type="InterPro" id="IPR001796">
    <property type="entry name" value="DHFR_dom"/>
</dbReference>
<dbReference type="EMBL" id="SKFG01000025">
    <property type="protein sequence ID" value="TCZ74638.1"/>
    <property type="molecule type" value="Genomic_DNA"/>
</dbReference>
<dbReference type="GO" id="GO:0006730">
    <property type="term" value="P:one-carbon metabolic process"/>
    <property type="evidence" value="ECO:0007669"/>
    <property type="project" value="UniProtKB-KW"/>
</dbReference>
<keyword evidence="6 8" id="KW-0560">Oxidoreductase</keyword>
<feature type="domain" description="DHFR" evidence="10">
    <location>
        <begin position="2"/>
        <end position="159"/>
    </location>
</feature>
<sequence length="161" mass="18879">MSISYIVAMDRNRVIGKDNRLPWRLPADLKFFKQTTMGHPIVMGRKTYESIGKPLPGRLNIIMTQNRDYQAAGCEIVYSVEELLKFSKQGEVFVTGGSELFRLFMPHVDRMYITEIEHEFAGDTWFPVFSKDEWQLTSSEQGIQNEENPYTYFFNVYDRIK</sequence>
<evidence type="ECO:0000256" key="7">
    <source>
        <dbReference type="ARBA" id="ARBA00025067"/>
    </source>
</evidence>
<dbReference type="PANTHER" id="PTHR48069:SF3">
    <property type="entry name" value="DIHYDROFOLATE REDUCTASE"/>
    <property type="match status" value="1"/>
</dbReference>
<protein>
    <recommendedName>
        <fullName evidence="3 8">Dihydrofolate reductase</fullName>
        <ecNumber evidence="3 8">1.5.1.3</ecNumber>
    </recommendedName>
</protein>
<evidence type="ECO:0000256" key="1">
    <source>
        <dbReference type="ARBA" id="ARBA00004903"/>
    </source>
</evidence>
<dbReference type="GO" id="GO:0046655">
    <property type="term" value="P:folic acid metabolic process"/>
    <property type="evidence" value="ECO:0007669"/>
    <property type="project" value="TreeGrafter"/>
</dbReference>
<dbReference type="InterPro" id="IPR024072">
    <property type="entry name" value="DHFR-like_dom_sf"/>
</dbReference>
<dbReference type="GO" id="GO:0004146">
    <property type="term" value="F:dihydrofolate reductase activity"/>
    <property type="evidence" value="ECO:0007669"/>
    <property type="project" value="UniProtKB-EC"/>
</dbReference>
<dbReference type="AlphaFoldDB" id="A0A4R4E9V6"/>
<evidence type="ECO:0000256" key="5">
    <source>
        <dbReference type="ARBA" id="ARBA00022857"/>
    </source>
</evidence>
<dbReference type="PANTHER" id="PTHR48069">
    <property type="entry name" value="DIHYDROFOLATE REDUCTASE"/>
    <property type="match status" value="1"/>
</dbReference>
<keyword evidence="5 8" id="KW-0521">NADP</keyword>
<dbReference type="PROSITE" id="PS51330">
    <property type="entry name" value="DHFR_2"/>
    <property type="match status" value="1"/>
</dbReference>
<keyword evidence="12" id="KW-1185">Reference proteome</keyword>
<dbReference type="Gene3D" id="3.40.430.10">
    <property type="entry name" value="Dihydrofolate Reductase, subunit A"/>
    <property type="match status" value="1"/>
</dbReference>
<gene>
    <name evidence="11" type="ORF">E0485_19450</name>
</gene>
<evidence type="ECO:0000256" key="6">
    <source>
        <dbReference type="ARBA" id="ARBA00023002"/>
    </source>
</evidence>
<dbReference type="PROSITE" id="PS00075">
    <property type="entry name" value="DHFR_1"/>
    <property type="match status" value="1"/>
</dbReference>
<dbReference type="UniPathway" id="UPA00077">
    <property type="reaction ID" value="UER00158"/>
</dbReference>
<dbReference type="FunFam" id="3.40.430.10:FF:000001">
    <property type="entry name" value="Dihydrofolate reductase"/>
    <property type="match status" value="1"/>
</dbReference>
<keyword evidence="4 8" id="KW-0554">One-carbon metabolism</keyword>
<dbReference type="GO" id="GO:0046654">
    <property type="term" value="P:tetrahydrofolate biosynthetic process"/>
    <property type="evidence" value="ECO:0007669"/>
    <property type="project" value="UniProtKB-UniPathway"/>
</dbReference>
<evidence type="ECO:0000256" key="2">
    <source>
        <dbReference type="ARBA" id="ARBA00009539"/>
    </source>
</evidence>
<comment type="pathway">
    <text evidence="1 8">Cofactor biosynthesis; tetrahydrofolate biosynthesis; 5,6,7,8-tetrahydrofolate from 7,8-dihydrofolate: step 1/1.</text>
</comment>
<comment type="similarity">
    <text evidence="2 8 9">Belongs to the dihydrofolate reductase family.</text>
</comment>
<evidence type="ECO:0000313" key="12">
    <source>
        <dbReference type="Proteomes" id="UP000295418"/>
    </source>
</evidence>
<dbReference type="Pfam" id="PF00186">
    <property type="entry name" value="DHFR_1"/>
    <property type="match status" value="1"/>
</dbReference>
<dbReference type="OrthoDB" id="9804315at2"/>
<organism evidence="11 12">
    <name type="scientific">Paenibacillus albiflavus</name>
    <dbReference type="NCBI Taxonomy" id="2545760"/>
    <lineage>
        <taxon>Bacteria</taxon>
        <taxon>Bacillati</taxon>
        <taxon>Bacillota</taxon>
        <taxon>Bacilli</taxon>
        <taxon>Bacillales</taxon>
        <taxon>Paenibacillaceae</taxon>
        <taxon>Paenibacillus</taxon>
    </lineage>
</organism>
<dbReference type="Proteomes" id="UP000295418">
    <property type="component" value="Unassembled WGS sequence"/>
</dbReference>
<comment type="catalytic activity">
    <reaction evidence="8">
        <text>(6S)-5,6,7,8-tetrahydrofolate + NADP(+) = 7,8-dihydrofolate + NADPH + H(+)</text>
        <dbReference type="Rhea" id="RHEA:15009"/>
        <dbReference type="ChEBI" id="CHEBI:15378"/>
        <dbReference type="ChEBI" id="CHEBI:57451"/>
        <dbReference type="ChEBI" id="CHEBI:57453"/>
        <dbReference type="ChEBI" id="CHEBI:57783"/>
        <dbReference type="ChEBI" id="CHEBI:58349"/>
        <dbReference type="EC" id="1.5.1.3"/>
    </reaction>
</comment>
<evidence type="ECO:0000256" key="4">
    <source>
        <dbReference type="ARBA" id="ARBA00022563"/>
    </source>
</evidence>
<accession>A0A4R4E9V6</accession>
<comment type="caution">
    <text evidence="11">The sequence shown here is derived from an EMBL/GenBank/DDBJ whole genome shotgun (WGS) entry which is preliminary data.</text>
</comment>
<evidence type="ECO:0000256" key="8">
    <source>
        <dbReference type="PIRNR" id="PIRNR000194"/>
    </source>
</evidence>
<dbReference type="GO" id="GO:0046452">
    <property type="term" value="P:dihydrofolate metabolic process"/>
    <property type="evidence" value="ECO:0007669"/>
    <property type="project" value="TreeGrafter"/>
</dbReference>
<dbReference type="EC" id="1.5.1.3" evidence="3 8"/>
<dbReference type="GO" id="GO:0070401">
    <property type="term" value="F:NADP+ binding"/>
    <property type="evidence" value="ECO:0007669"/>
    <property type="project" value="UniProtKB-ARBA"/>
</dbReference>
<evidence type="ECO:0000256" key="3">
    <source>
        <dbReference type="ARBA" id="ARBA00012856"/>
    </source>
</evidence>
<dbReference type="InterPro" id="IPR017925">
    <property type="entry name" value="DHFR_CS"/>
</dbReference>
<dbReference type="RefSeq" id="WP_132419734.1">
    <property type="nucleotide sequence ID" value="NZ_SKFG01000025.1"/>
</dbReference>
<dbReference type="SUPFAM" id="SSF53597">
    <property type="entry name" value="Dihydrofolate reductase-like"/>
    <property type="match status" value="1"/>
</dbReference>
<proteinExistence type="inferred from homology"/>
<name>A0A4R4E9V6_9BACL</name>
<dbReference type="PIRSF" id="PIRSF000194">
    <property type="entry name" value="DHFR"/>
    <property type="match status" value="1"/>
</dbReference>
<reference evidence="11 12" key="1">
    <citation type="submission" date="2019-03" db="EMBL/GenBank/DDBJ databases">
        <authorList>
            <person name="Kim M.K.M."/>
        </authorList>
    </citation>
    <scope>NUCLEOTIDE SEQUENCE [LARGE SCALE GENOMIC DNA]</scope>
    <source>
        <strain evidence="11 12">18JY21-1</strain>
    </source>
</reference>
<dbReference type="PRINTS" id="PR00070">
    <property type="entry name" value="DHFR"/>
</dbReference>
<comment type="function">
    <text evidence="7 8">Key enzyme in folate metabolism. Catalyzes an essential reaction for de novo glycine and purine synthesis, and for DNA precursor synthesis.</text>
</comment>
<evidence type="ECO:0000256" key="9">
    <source>
        <dbReference type="RuleBase" id="RU004474"/>
    </source>
</evidence>
<evidence type="ECO:0000313" key="11">
    <source>
        <dbReference type="EMBL" id="TCZ74638.1"/>
    </source>
</evidence>
<dbReference type="GO" id="GO:0005829">
    <property type="term" value="C:cytosol"/>
    <property type="evidence" value="ECO:0007669"/>
    <property type="project" value="TreeGrafter"/>
</dbReference>
<evidence type="ECO:0000259" key="10">
    <source>
        <dbReference type="PROSITE" id="PS51330"/>
    </source>
</evidence>